<protein>
    <submittedName>
        <fullName evidence="1">C_GCAxxG_C_C family protein</fullName>
    </submittedName>
</protein>
<keyword evidence="2" id="KW-1185">Reference proteome</keyword>
<evidence type="ECO:0000313" key="1">
    <source>
        <dbReference type="EMBL" id="MSS57357.1"/>
    </source>
</evidence>
<evidence type="ECO:0000313" key="2">
    <source>
        <dbReference type="Proteomes" id="UP000461880"/>
    </source>
</evidence>
<dbReference type="EMBL" id="VUMN01000001">
    <property type="protein sequence ID" value="MSS57357.1"/>
    <property type="molecule type" value="Genomic_DNA"/>
</dbReference>
<name>A0A7X2NPS5_9FIRM</name>
<sequence length="137" mass="14683">MEPRREQAVKRRMSGYNCAQAVLCTYSDQCDLSEKELYQISEGLGGGLGCSLGTCGALNAAVMLAGLKYSSGDPGNLTRGTTMAIASAMTKKFKEQAGALRCRDLKGIDTGKMLCSCPDCVRIACDLAEAYLYKEED</sequence>
<proteinExistence type="predicted"/>
<dbReference type="Proteomes" id="UP000461880">
    <property type="component" value="Unassembled WGS sequence"/>
</dbReference>
<accession>A0A7X2NPS5</accession>
<organism evidence="1 2">
    <name type="scientific">Stecheria intestinalis</name>
    <dbReference type="NCBI Taxonomy" id="2606630"/>
    <lineage>
        <taxon>Bacteria</taxon>
        <taxon>Bacillati</taxon>
        <taxon>Bacillota</taxon>
        <taxon>Erysipelotrichia</taxon>
        <taxon>Erysipelotrichales</taxon>
        <taxon>Erysipelotrichaceae</taxon>
        <taxon>Stecheria</taxon>
    </lineage>
</organism>
<dbReference type="Pfam" id="PF09719">
    <property type="entry name" value="C_GCAxxG_C_C"/>
    <property type="match status" value="1"/>
</dbReference>
<dbReference type="RefSeq" id="WP_105303626.1">
    <property type="nucleotide sequence ID" value="NZ_VUMN01000001.1"/>
</dbReference>
<dbReference type="NCBIfam" id="TIGR01909">
    <property type="entry name" value="C_GCAxxG_C_C"/>
    <property type="match status" value="1"/>
</dbReference>
<gene>
    <name evidence="1" type="ORF">FYJ51_00330</name>
</gene>
<comment type="caution">
    <text evidence="1">The sequence shown here is derived from an EMBL/GenBank/DDBJ whole genome shotgun (WGS) entry which is preliminary data.</text>
</comment>
<dbReference type="AlphaFoldDB" id="A0A7X2NPS5"/>
<reference evidence="1 2" key="1">
    <citation type="submission" date="2019-08" db="EMBL/GenBank/DDBJ databases">
        <title>In-depth cultivation of the pig gut microbiome towards novel bacterial diversity and tailored functional studies.</title>
        <authorList>
            <person name="Wylensek D."/>
            <person name="Hitch T.C.A."/>
            <person name="Clavel T."/>
        </authorList>
    </citation>
    <scope>NUCLEOTIDE SEQUENCE [LARGE SCALE GENOMIC DNA]</scope>
    <source>
        <strain evidence="1 2">Oil+RF-744-GAM-WT-6</strain>
    </source>
</reference>
<dbReference type="InterPro" id="IPR010181">
    <property type="entry name" value="CGCAxxGCC_motif"/>
</dbReference>